<keyword evidence="3" id="KW-1185">Reference proteome</keyword>
<reference evidence="2 3" key="1">
    <citation type="submission" date="2012-05" db="EMBL/GenBank/DDBJ databases">
        <title>Finished chromosome of genome of Chamaesiphon sp. PCC 6605.</title>
        <authorList>
            <consortium name="US DOE Joint Genome Institute"/>
            <person name="Gugger M."/>
            <person name="Coursin T."/>
            <person name="Rippka R."/>
            <person name="Tandeau De Marsac N."/>
            <person name="Huntemann M."/>
            <person name="Wei C.-L."/>
            <person name="Han J."/>
            <person name="Detter J.C."/>
            <person name="Han C."/>
            <person name="Tapia R."/>
            <person name="Chen A."/>
            <person name="Kyrpides N."/>
            <person name="Mavromatis K."/>
            <person name="Markowitz V."/>
            <person name="Szeto E."/>
            <person name="Ivanova N."/>
            <person name="Pagani I."/>
            <person name="Pati A."/>
            <person name="Goodwin L."/>
            <person name="Nordberg H.P."/>
            <person name="Cantor M.N."/>
            <person name="Hua S.X."/>
            <person name="Woyke T."/>
            <person name="Kerfeld C.A."/>
        </authorList>
    </citation>
    <scope>NUCLEOTIDE SEQUENCE [LARGE SCALE GENOMIC DNA]</scope>
    <source>
        <strain evidence="3">ATCC 27169 / PCC 6605</strain>
    </source>
</reference>
<dbReference type="Gene3D" id="1.20.5.340">
    <property type="match status" value="1"/>
</dbReference>
<keyword evidence="1" id="KW-0175">Coiled coil</keyword>
<organism evidence="2 3">
    <name type="scientific">Chamaesiphon minutus (strain ATCC 27169 / PCC 6605)</name>
    <dbReference type="NCBI Taxonomy" id="1173020"/>
    <lineage>
        <taxon>Bacteria</taxon>
        <taxon>Bacillati</taxon>
        <taxon>Cyanobacteriota</taxon>
        <taxon>Cyanophyceae</taxon>
        <taxon>Gomontiellales</taxon>
        <taxon>Chamaesiphonaceae</taxon>
        <taxon>Chamaesiphon</taxon>
    </lineage>
</organism>
<gene>
    <name evidence="2" type="ORF">Cha6605_3323</name>
</gene>
<dbReference type="EMBL" id="CP003600">
    <property type="protein sequence ID" value="AFY94326.1"/>
    <property type="molecule type" value="Genomic_DNA"/>
</dbReference>
<proteinExistence type="predicted"/>
<dbReference type="Proteomes" id="UP000010366">
    <property type="component" value="Chromosome"/>
</dbReference>
<dbReference type="KEGG" id="cmp:Cha6605_3323"/>
<protein>
    <submittedName>
        <fullName evidence="2">Uncharacterized protein</fullName>
    </submittedName>
</protein>
<dbReference type="HOGENOM" id="CLU_2394422_0_0_3"/>
<sequence>MSEERLERVENQLSVLQQDMTATKQNVDALRDDVSSLRQRFDSFEGTILTAIREGFDSLRRYSDDLNYEVADNARATRLLKRRVARLERKEED</sequence>
<evidence type="ECO:0000313" key="3">
    <source>
        <dbReference type="Proteomes" id="UP000010366"/>
    </source>
</evidence>
<evidence type="ECO:0000256" key="1">
    <source>
        <dbReference type="SAM" id="Coils"/>
    </source>
</evidence>
<feature type="coiled-coil region" evidence="1">
    <location>
        <begin position="6"/>
        <end position="40"/>
    </location>
</feature>
<accession>K9UIS6</accession>
<evidence type="ECO:0000313" key="2">
    <source>
        <dbReference type="EMBL" id="AFY94326.1"/>
    </source>
</evidence>
<dbReference type="AlphaFoldDB" id="K9UIS6"/>
<name>K9UIS6_CHAP6</name>